<evidence type="ECO:0000313" key="1">
    <source>
        <dbReference type="EMBL" id="ETR66466.1"/>
    </source>
</evidence>
<accession>A0A1V1NVF2</accession>
<proteinExistence type="predicted"/>
<evidence type="ECO:0000313" key="2">
    <source>
        <dbReference type="Proteomes" id="UP000189670"/>
    </source>
</evidence>
<organism evidence="1 2">
    <name type="scientific">Candidatus Magnetoglobus multicellularis str. Araruama</name>
    <dbReference type="NCBI Taxonomy" id="890399"/>
    <lineage>
        <taxon>Bacteria</taxon>
        <taxon>Pseudomonadati</taxon>
        <taxon>Thermodesulfobacteriota</taxon>
        <taxon>Desulfobacteria</taxon>
        <taxon>Desulfobacterales</taxon>
        <taxon>Desulfobacteraceae</taxon>
        <taxon>Candidatus Magnetoglobus</taxon>
    </lineage>
</organism>
<sequence length="266" mass="31145">MKKEDTFVNYNKYFYLTYNPENSEISSQIEICDENFKIEDFALIEGIPYVLLRSREEYGEIYFSYKNDNDAFQNPIIIENENIPKIFNTTLKDNNTYELNDFCRFIYHDGYIYDLNFRYLLTRYSFSEGSIGQPEDIDIQGNTENIRFESLWIEPVSDNDVIYFISPIDSKLVSINTNTFNIQSYSLPFTLGSDKEIAYKTSLVACNSIPYIFAEGKVFTIENNSIVPLSTISYTFGSDTVDYSTFWDEVSYIKSFRDKNTNKFGF</sequence>
<dbReference type="Proteomes" id="UP000189670">
    <property type="component" value="Unassembled WGS sequence"/>
</dbReference>
<protein>
    <submittedName>
        <fullName evidence="1">Uncharacterized protein</fullName>
    </submittedName>
</protein>
<name>A0A1V1NVF2_9BACT</name>
<dbReference type="AlphaFoldDB" id="A0A1V1NVF2"/>
<reference evidence="2" key="1">
    <citation type="submission" date="2012-11" db="EMBL/GenBank/DDBJ databases">
        <authorList>
            <person name="Lucero-Rivera Y.E."/>
            <person name="Tovar-Ramirez D."/>
        </authorList>
    </citation>
    <scope>NUCLEOTIDE SEQUENCE [LARGE SCALE GENOMIC DNA]</scope>
    <source>
        <strain evidence="2">Araruama</strain>
    </source>
</reference>
<gene>
    <name evidence="1" type="ORF">OMM_05637</name>
</gene>
<comment type="caution">
    <text evidence="1">The sequence shown here is derived from an EMBL/GenBank/DDBJ whole genome shotgun (WGS) entry which is preliminary data.</text>
</comment>
<dbReference type="EMBL" id="ATBP01001966">
    <property type="protein sequence ID" value="ETR66466.1"/>
    <property type="molecule type" value="Genomic_DNA"/>
</dbReference>